<comment type="caution">
    <text evidence="3">The sequence shown here is derived from an EMBL/GenBank/DDBJ whole genome shotgun (WGS) entry which is preliminary data.</text>
</comment>
<dbReference type="OrthoDB" id="1928111at2759"/>
<keyword evidence="4" id="KW-1185">Reference proteome</keyword>
<evidence type="ECO:0000256" key="2">
    <source>
        <dbReference type="SAM" id="Phobius"/>
    </source>
</evidence>
<evidence type="ECO:0000313" key="4">
    <source>
        <dbReference type="Proteomes" id="UP000828251"/>
    </source>
</evidence>
<keyword evidence="2" id="KW-0812">Transmembrane</keyword>
<keyword evidence="2" id="KW-0472">Membrane</keyword>
<evidence type="ECO:0000256" key="1">
    <source>
        <dbReference type="SAM" id="MobiDB-lite"/>
    </source>
</evidence>
<dbReference type="EMBL" id="JAIQCV010000005">
    <property type="protein sequence ID" value="KAH1098998.1"/>
    <property type="molecule type" value="Genomic_DNA"/>
</dbReference>
<proteinExistence type="predicted"/>
<feature type="transmembrane region" description="Helical" evidence="2">
    <location>
        <begin position="32"/>
        <end position="53"/>
    </location>
</feature>
<keyword evidence="2" id="KW-1133">Transmembrane helix</keyword>
<feature type="region of interest" description="Disordered" evidence="1">
    <location>
        <begin position="1"/>
        <end position="21"/>
    </location>
</feature>
<name>A0A9D3VY18_9ROSI</name>
<dbReference type="Proteomes" id="UP000828251">
    <property type="component" value="Unassembled WGS sequence"/>
</dbReference>
<organism evidence="3 4">
    <name type="scientific">Gossypium stocksii</name>
    <dbReference type="NCBI Taxonomy" id="47602"/>
    <lineage>
        <taxon>Eukaryota</taxon>
        <taxon>Viridiplantae</taxon>
        <taxon>Streptophyta</taxon>
        <taxon>Embryophyta</taxon>
        <taxon>Tracheophyta</taxon>
        <taxon>Spermatophyta</taxon>
        <taxon>Magnoliopsida</taxon>
        <taxon>eudicotyledons</taxon>
        <taxon>Gunneridae</taxon>
        <taxon>Pentapetalae</taxon>
        <taxon>rosids</taxon>
        <taxon>malvids</taxon>
        <taxon>Malvales</taxon>
        <taxon>Malvaceae</taxon>
        <taxon>Malvoideae</taxon>
        <taxon>Gossypium</taxon>
    </lineage>
</organism>
<gene>
    <name evidence="3" type="ORF">J1N35_015919</name>
</gene>
<reference evidence="3 4" key="1">
    <citation type="journal article" date="2021" name="Plant Biotechnol. J.">
        <title>Multi-omics assisted identification of the key and species-specific regulatory components of drought-tolerant mechanisms in Gossypium stocksii.</title>
        <authorList>
            <person name="Yu D."/>
            <person name="Ke L."/>
            <person name="Zhang D."/>
            <person name="Wu Y."/>
            <person name="Sun Y."/>
            <person name="Mei J."/>
            <person name="Sun J."/>
            <person name="Sun Y."/>
        </authorList>
    </citation>
    <scope>NUCLEOTIDE SEQUENCE [LARGE SCALE GENOMIC DNA]</scope>
    <source>
        <strain evidence="4">cv. E1</strain>
        <tissue evidence="3">Leaf</tissue>
    </source>
</reference>
<evidence type="ECO:0000313" key="3">
    <source>
        <dbReference type="EMBL" id="KAH1098998.1"/>
    </source>
</evidence>
<dbReference type="AlphaFoldDB" id="A0A9D3VY18"/>
<sequence>MSSTPLEQQSPPPPYGGVTQQAYTVHTGHGSVGPVIAVLTVITILGIIAAMIGRLCSGRGRIMGHAPSFDCESWIERKCSSCLDGRPDSSPPREAPAVTVPIEDTHQEIKKEKSEERAWAALKQVATGREELTGRWPCQMGSWGLRRRFRARVKLLIDFGLLG</sequence>
<protein>
    <submittedName>
        <fullName evidence="3">Uncharacterized protein</fullName>
    </submittedName>
</protein>
<dbReference type="PANTHER" id="PTHR33429:SF2">
    <property type="entry name" value="OS01G0888850 PROTEIN"/>
    <property type="match status" value="1"/>
</dbReference>
<dbReference type="PANTHER" id="PTHR33429">
    <property type="entry name" value="OS02G0708000 PROTEIN-RELATED"/>
    <property type="match status" value="1"/>
</dbReference>
<accession>A0A9D3VY18</accession>